<dbReference type="GO" id="GO:0005886">
    <property type="term" value="C:plasma membrane"/>
    <property type="evidence" value="ECO:0007669"/>
    <property type="project" value="TreeGrafter"/>
</dbReference>
<dbReference type="Proteomes" id="UP001221142">
    <property type="component" value="Unassembled WGS sequence"/>
</dbReference>
<keyword evidence="4 7" id="KW-1133">Transmembrane helix</keyword>
<dbReference type="AlphaFoldDB" id="A0AAD7B6D4"/>
<feature type="transmembrane region" description="Helical" evidence="7">
    <location>
        <begin position="155"/>
        <end position="177"/>
    </location>
</feature>
<dbReference type="PANTHER" id="PTHR23501">
    <property type="entry name" value="MAJOR FACILITATOR SUPERFAMILY"/>
    <property type="match status" value="1"/>
</dbReference>
<feature type="region of interest" description="Disordered" evidence="6">
    <location>
        <begin position="535"/>
        <end position="559"/>
    </location>
</feature>
<dbReference type="Pfam" id="PF07690">
    <property type="entry name" value="MFS_1"/>
    <property type="match status" value="1"/>
</dbReference>
<evidence type="ECO:0000256" key="2">
    <source>
        <dbReference type="ARBA" id="ARBA00022448"/>
    </source>
</evidence>
<dbReference type="InterPro" id="IPR011701">
    <property type="entry name" value="MFS"/>
</dbReference>
<evidence type="ECO:0000256" key="4">
    <source>
        <dbReference type="ARBA" id="ARBA00022989"/>
    </source>
</evidence>
<evidence type="ECO:0000313" key="9">
    <source>
        <dbReference type="EMBL" id="KAJ7612093.1"/>
    </source>
</evidence>
<comment type="caution">
    <text evidence="9">The sequence shown here is derived from an EMBL/GenBank/DDBJ whole genome shotgun (WGS) entry which is preliminary data.</text>
</comment>
<keyword evidence="10" id="KW-1185">Reference proteome</keyword>
<feature type="transmembrane region" description="Helical" evidence="7">
    <location>
        <begin position="122"/>
        <end position="143"/>
    </location>
</feature>
<dbReference type="PANTHER" id="PTHR23501:SF191">
    <property type="entry name" value="VACUOLAR BASIC AMINO ACID TRANSPORTER 4"/>
    <property type="match status" value="1"/>
</dbReference>
<keyword evidence="2" id="KW-0813">Transport</keyword>
<keyword evidence="5 7" id="KW-0472">Membrane</keyword>
<dbReference type="GO" id="GO:0012505">
    <property type="term" value="C:endomembrane system"/>
    <property type="evidence" value="ECO:0007669"/>
    <property type="project" value="UniProtKB-SubCell"/>
</dbReference>
<evidence type="ECO:0000256" key="6">
    <source>
        <dbReference type="SAM" id="MobiDB-lite"/>
    </source>
</evidence>
<organism evidence="9 10">
    <name type="scientific">Roridomyces roridus</name>
    <dbReference type="NCBI Taxonomy" id="1738132"/>
    <lineage>
        <taxon>Eukaryota</taxon>
        <taxon>Fungi</taxon>
        <taxon>Dikarya</taxon>
        <taxon>Basidiomycota</taxon>
        <taxon>Agaricomycotina</taxon>
        <taxon>Agaricomycetes</taxon>
        <taxon>Agaricomycetidae</taxon>
        <taxon>Agaricales</taxon>
        <taxon>Marasmiineae</taxon>
        <taxon>Mycenaceae</taxon>
        <taxon>Roridomyces</taxon>
    </lineage>
</organism>
<gene>
    <name evidence="9" type="ORF">FB45DRAFT_306981</name>
</gene>
<evidence type="ECO:0000256" key="5">
    <source>
        <dbReference type="ARBA" id="ARBA00023136"/>
    </source>
</evidence>
<feature type="compositionally biased region" description="Low complexity" evidence="6">
    <location>
        <begin position="535"/>
        <end position="544"/>
    </location>
</feature>
<dbReference type="InterPro" id="IPR036259">
    <property type="entry name" value="MFS_trans_sf"/>
</dbReference>
<feature type="transmembrane region" description="Helical" evidence="7">
    <location>
        <begin position="295"/>
        <end position="315"/>
    </location>
</feature>
<protein>
    <submittedName>
        <fullName evidence="9">Vacuolar amino acid permease</fullName>
    </submittedName>
</protein>
<dbReference type="InterPro" id="IPR020846">
    <property type="entry name" value="MFS_dom"/>
</dbReference>
<feature type="transmembrane region" description="Helical" evidence="7">
    <location>
        <begin position="69"/>
        <end position="88"/>
    </location>
</feature>
<evidence type="ECO:0000256" key="3">
    <source>
        <dbReference type="ARBA" id="ARBA00022692"/>
    </source>
</evidence>
<feature type="transmembrane region" description="Helical" evidence="7">
    <location>
        <begin position="391"/>
        <end position="412"/>
    </location>
</feature>
<accession>A0AAD7B6D4</accession>
<reference evidence="9" key="1">
    <citation type="submission" date="2023-03" db="EMBL/GenBank/DDBJ databases">
        <title>Massive genome expansion in bonnet fungi (Mycena s.s.) driven by repeated elements and novel gene families across ecological guilds.</title>
        <authorList>
            <consortium name="Lawrence Berkeley National Laboratory"/>
            <person name="Harder C.B."/>
            <person name="Miyauchi S."/>
            <person name="Viragh M."/>
            <person name="Kuo A."/>
            <person name="Thoen E."/>
            <person name="Andreopoulos B."/>
            <person name="Lu D."/>
            <person name="Skrede I."/>
            <person name="Drula E."/>
            <person name="Henrissat B."/>
            <person name="Morin E."/>
            <person name="Kohler A."/>
            <person name="Barry K."/>
            <person name="LaButti K."/>
            <person name="Morin E."/>
            <person name="Salamov A."/>
            <person name="Lipzen A."/>
            <person name="Mereny Z."/>
            <person name="Hegedus B."/>
            <person name="Baldrian P."/>
            <person name="Stursova M."/>
            <person name="Weitz H."/>
            <person name="Taylor A."/>
            <person name="Grigoriev I.V."/>
            <person name="Nagy L.G."/>
            <person name="Martin F."/>
            <person name="Kauserud H."/>
        </authorList>
    </citation>
    <scope>NUCLEOTIDE SEQUENCE</scope>
    <source>
        <strain evidence="9">9284</strain>
    </source>
</reference>
<feature type="transmembrane region" description="Helical" evidence="7">
    <location>
        <begin position="256"/>
        <end position="274"/>
    </location>
</feature>
<dbReference type="PROSITE" id="PS50850">
    <property type="entry name" value="MFS"/>
    <property type="match status" value="1"/>
</dbReference>
<dbReference type="EMBL" id="JARKIF010000031">
    <property type="protein sequence ID" value="KAJ7612093.1"/>
    <property type="molecule type" value="Genomic_DNA"/>
</dbReference>
<dbReference type="SUPFAM" id="SSF103473">
    <property type="entry name" value="MFS general substrate transporter"/>
    <property type="match status" value="1"/>
</dbReference>
<feature type="transmembrane region" description="Helical" evidence="7">
    <location>
        <begin position="327"/>
        <end position="348"/>
    </location>
</feature>
<dbReference type="GO" id="GO:0015174">
    <property type="term" value="F:basic amino acid transmembrane transporter activity"/>
    <property type="evidence" value="ECO:0007669"/>
    <property type="project" value="TreeGrafter"/>
</dbReference>
<name>A0AAD7B6D4_9AGAR</name>
<proteinExistence type="predicted"/>
<feature type="transmembrane region" description="Helical" evidence="7">
    <location>
        <begin position="360"/>
        <end position="379"/>
    </location>
</feature>
<dbReference type="Gene3D" id="1.20.1250.20">
    <property type="entry name" value="MFS general substrate transporter like domains"/>
    <property type="match status" value="2"/>
</dbReference>
<feature type="transmembrane region" description="Helical" evidence="7">
    <location>
        <begin position="498"/>
        <end position="516"/>
    </location>
</feature>
<keyword evidence="3 7" id="KW-0812">Transmembrane</keyword>
<sequence>MASSPTERDLLLNKPVKSLGPLEISKSNRYGILTGIWLATFLGSLNATLVPTMIPAISSEFHQFHQSSWLGTAYLLAGCTFTPLYGRLCNVMGRKGANRMAITFAAIGAVGCGLSQDMNTLILARFIAGMGGGGIFTTSTIIVSDMYTLRDRGLAQSAASCFNGLGMGLGGLVGGLISEWINWRAAFLLQVPFYVFSVWITSYNLCYVTPGKSKSAKEILKRIDYFGILTLLISVASLLMFLSMKYNASMPWSDPRVLISLASSLVSALLFMLVEAFVASDPILTPSMLRQKVPVLVAISNLLVATCNFCVNYFFPVWFQVVMMQSAAVAGLHLAPSSLSMSLGSVFAGWMMHRMGRYKTINSIFGIFPFIGALLIYNIREDSGPLQSWLSVIPFGFGNAVVLQTNLIALLAHLPESQTALGTGFGQLFRGIGQVGGLAVASALFQTRLDTELRKRIHTPDAEILILNIRRSSQIIHSLNPVEQRAARDAYAQSLRSVYILAACATLLAYLVRIPIPDQDLDKAHARRHGARAGVAVAAGSSGSEDSDPDALARDSRSNSTVINKRALPATATAV</sequence>
<evidence type="ECO:0000259" key="8">
    <source>
        <dbReference type="PROSITE" id="PS50850"/>
    </source>
</evidence>
<evidence type="ECO:0000313" key="10">
    <source>
        <dbReference type="Proteomes" id="UP001221142"/>
    </source>
</evidence>
<feature type="transmembrane region" description="Helical" evidence="7">
    <location>
        <begin position="225"/>
        <end position="244"/>
    </location>
</feature>
<feature type="transmembrane region" description="Helical" evidence="7">
    <location>
        <begin position="30"/>
        <end position="49"/>
    </location>
</feature>
<feature type="domain" description="Major facilitator superfamily (MFS) profile" evidence="8">
    <location>
        <begin position="32"/>
        <end position="520"/>
    </location>
</feature>
<feature type="transmembrane region" description="Helical" evidence="7">
    <location>
        <begin position="183"/>
        <end position="205"/>
    </location>
</feature>
<evidence type="ECO:0000256" key="1">
    <source>
        <dbReference type="ARBA" id="ARBA00004127"/>
    </source>
</evidence>
<comment type="subcellular location">
    <subcellularLocation>
        <location evidence="1">Endomembrane system</location>
        <topology evidence="1">Multi-pass membrane protein</topology>
    </subcellularLocation>
</comment>
<evidence type="ECO:0000256" key="7">
    <source>
        <dbReference type="SAM" id="Phobius"/>
    </source>
</evidence>
<dbReference type="GO" id="GO:0000329">
    <property type="term" value="C:fungal-type vacuole membrane"/>
    <property type="evidence" value="ECO:0007669"/>
    <property type="project" value="TreeGrafter"/>
</dbReference>